<dbReference type="AlphaFoldDB" id="E9G8R9"/>
<dbReference type="GO" id="GO:0005576">
    <property type="term" value="C:extracellular region"/>
    <property type="evidence" value="ECO:0007669"/>
    <property type="project" value="InterPro"/>
</dbReference>
<accession>E9G8R9</accession>
<evidence type="ECO:0000313" key="4">
    <source>
        <dbReference type="Proteomes" id="UP000000305"/>
    </source>
</evidence>
<dbReference type="PROSITE" id="PS50940">
    <property type="entry name" value="CHIT_BIND_II"/>
    <property type="match status" value="1"/>
</dbReference>
<evidence type="ECO:0000259" key="2">
    <source>
        <dbReference type="PROSITE" id="PS50940"/>
    </source>
</evidence>
<keyword evidence="4" id="KW-1185">Reference proteome</keyword>
<sequence length="94" mass="10015">MKSTSLPLVFLAVLIAVSLPGSTAVPVGTCPSVDGPNPVYLTDSVRCDVFYECSNGYANEKVCPNNPYANPPANLHWNKALSVCDFPQNANCLL</sequence>
<proteinExistence type="predicted"/>
<reference evidence="3 4" key="1">
    <citation type="journal article" date="2011" name="Science">
        <title>The ecoresponsive genome of Daphnia pulex.</title>
        <authorList>
            <person name="Colbourne J.K."/>
            <person name="Pfrender M.E."/>
            <person name="Gilbert D."/>
            <person name="Thomas W.K."/>
            <person name="Tucker A."/>
            <person name="Oakley T.H."/>
            <person name="Tokishita S."/>
            <person name="Aerts A."/>
            <person name="Arnold G.J."/>
            <person name="Basu M.K."/>
            <person name="Bauer D.J."/>
            <person name="Caceres C.E."/>
            <person name="Carmel L."/>
            <person name="Casola C."/>
            <person name="Choi J.H."/>
            <person name="Detter J.C."/>
            <person name="Dong Q."/>
            <person name="Dusheyko S."/>
            <person name="Eads B.D."/>
            <person name="Frohlich T."/>
            <person name="Geiler-Samerotte K.A."/>
            <person name="Gerlach D."/>
            <person name="Hatcher P."/>
            <person name="Jogdeo S."/>
            <person name="Krijgsveld J."/>
            <person name="Kriventseva E.V."/>
            <person name="Kultz D."/>
            <person name="Laforsch C."/>
            <person name="Lindquist E."/>
            <person name="Lopez J."/>
            <person name="Manak J.R."/>
            <person name="Muller J."/>
            <person name="Pangilinan J."/>
            <person name="Patwardhan R.P."/>
            <person name="Pitluck S."/>
            <person name="Pritham E.J."/>
            <person name="Rechtsteiner A."/>
            <person name="Rho M."/>
            <person name="Rogozin I.B."/>
            <person name="Sakarya O."/>
            <person name="Salamov A."/>
            <person name="Schaack S."/>
            <person name="Shapiro H."/>
            <person name="Shiga Y."/>
            <person name="Skalitzky C."/>
            <person name="Smith Z."/>
            <person name="Souvorov A."/>
            <person name="Sung W."/>
            <person name="Tang Z."/>
            <person name="Tsuchiya D."/>
            <person name="Tu H."/>
            <person name="Vos H."/>
            <person name="Wang M."/>
            <person name="Wolf Y.I."/>
            <person name="Yamagata H."/>
            <person name="Yamada T."/>
            <person name="Ye Y."/>
            <person name="Shaw J.R."/>
            <person name="Andrews J."/>
            <person name="Crease T.J."/>
            <person name="Tang H."/>
            <person name="Lucas S.M."/>
            <person name="Robertson H.M."/>
            <person name="Bork P."/>
            <person name="Koonin E.V."/>
            <person name="Zdobnov E.M."/>
            <person name="Grigoriev I.V."/>
            <person name="Lynch M."/>
            <person name="Boore J.L."/>
        </authorList>
    </citation>
    <scope>NUCLEOTIDE SEQUENCE [LARGE SCALE GENOMIC DNA]</scope>
</reference>
<dbReference type="GO" id="GO:0008061">
    <property type="term" value="F:chitin binding"/>
    <property type="evidence" value="ECO:0007669"/>
    <property type="project" value="InterPro"/>
</dbReference>
<dbReference type="SMART" id="SM00494">
    <property type="entry name" value="ChtBD2"/>
    <property type="match status" value="1"/>
</dbReference>
<dbReference type="Gene3D" id="2.170.140.10">
    <property type="entry name" value="Chitin binding domain"/>
    <property type="match status" value="1"/>
</dbReference>
<evidence type="ECO:0000256" key="1">
    <source>
        <dbReference type="SAM" id="SignalP"/>
    </source>
</evidence>
<dbReference type="HOGENOM" id="CLU_167799_1_0_1"/>
<name>E9G8R9_DAPPU</name>
<feature type="domain" description="Chitin-binding type-2" evidence="2">
    <location>
        <begin position="27"/>
        <end position="94"/>
    </location>
</feature>
<feature type="signal peptide" evidence="1">
    <location>
        <begin position="1"/>
        <end position="24"/>
    </location>
</feature>
<organism evidence="3 4">
    <name type="scientific">Daphnia pulex</name>
    <name type="common">Water flea</name>
    <dbReference type="NCBI Taxonomy" id="6669"/>
    <lineage>
        <taxon>Eukaryota</taxon>
        <taxon>Metazoa</taxon>
        <taxon>Ecdysozoa</taxon>
        <taxon>Arthropoda</taxon>
        <taxon>Crustacea</taxon>
        <taxon>Branchiopoda</taxon>
        <taxon>Diplostraca</taxon>
        <taxon>Cladocera</taxon>
        <taxon>Anomopoda</taxon>
        <taxon>Daphniidae</taxon>
        <taxon>Daphnia</taxon>
    </lineage>
</organism>
<dbReference type="OrthoDB" id="6377781at2759"/>
<dbReference type="PhylomeDB" id="E9G8R9"/>
<gene>
    <name evidence="3" type="primary">PTM1</name>
    <name evidence="3" type="ORF">DAPPUDRAFT_315109</name>
</gene>
<keyword evidence="1" id="KW-0732">Signal</keyword>
<dbReference type="SUPFAM" id="SSF57625">
    <property type="entry name" value="Invertebrate chitin-binding proteins"/>
    <property type="match status" value="1"/>
</dbReference>
<feature type="chain" id="PRO_5003237254" evidence="1">
    <location>
        <begin position="25"/>
        <end position="94"/>
    </location>
</feature>
<dbReference type="KEGG" id="dpx:DAPPUDRAFT_315109"/>
<dbReference type="InterPro" id="IPR002557">
    <property type="entry name" value="Chitin-bd_dom"/>
</dbReference>
<dbReference type="InParanoid" id="E9G8R9"/>
<evidence type="ECO:0000313" key="3">
    <source>
        <dbReference type="EMBL" id="EFX84020.1"/>
    </source>
</evidence>
<dbReference type="Pfam" id="PF01607">
    <property type="entry name" value="CBM_14"/>
    <property type="match status" value="1"/>
</dbReference>
<protein>
    <submittedName>
        <fullName evidence="3">Putative peritrophic matrix protein PTM1</fullName>
    </submittedName>
</protein>
<dbReference type="InterPro" id="IPR036508">
    <property type="entry name" value="Chitin-bd_dom_sf"/>
</dbReference>
<dbReference type="EMBL" id="GL732535">
    <property type="protein sequence ID" value="EFX84020.1"/>
    <property type="molecule type" value="Genomic_DNA"/>
</dbReference>
<dbReference type="Proteomes" id="UP000000305">
    <property type="component" value="Unassembled WGS sequence"/>
</dbReference>